<evidence type="ECO:0000256" key="3">
    <source>
        <dbReference type="ARBA" id="ARBA00022833"/>
    </source>
</evidence>
<keyword evidence="4" id="KW-0456">Lyase</keyword>
<proteinExistence type="inferred from homology"/>
<organism evidence="6 7">
    <name type="scientific">Altererythrobacter arenosus</name>
    <dbReference type="NCBI Taxonomy" id="3032592"/>
    <lineage>
        <taxon>Bacteria</taxon>
        <taxon>Pseudomonadati</taxon>
        <taxon>Pseudomonadota</taxon>
        <taxon>Alphaproteobacteria</taxon>
        <taxon>Sphingomonadales</taxon>
        <taxon>Erythrobacteraceae</taxon>
        <taxon>Altererythrobacter</taxon>
    </lineage>
</organism>
<dbReference type="EMBL" id="CP121106">
    <property type="protein sequence ID" value="WFL76798.1"/>
    <property type="molecule type" value="Genomic_DNA"/>
</dbReference>
<keyword evidence="7" id="KW-1185">Reference proteome</keyword>
<evidence type="ECO:0000256" key="1">
    <source>
        <dbReference type="ARBA" id="ARBA00005495"/>
    </source>
</evidence>
<comment type="similarity">
    <text evidence="1">Belongs to the Gfa family.</text>
</comment>
<evidence type="ECO:0000313" key="7">
    <source>
        <dbReference type="Proteomes" id="UP001215827"/>
    </source>
</evidence>
<dbReference type="Gene3D" id="3.90.1590.10">
    <property type="entry name" value="glutathione-dependent formaldehyde- activating enzyme (gfa)"/>
    <property type="match status" value="1"/>
</dbReference>
<name>A0ABY8FP51_9SPHN</name>
<dbReference type="PANTHER" id="PTHR33337">
    <property type="entry name" value="GFA DOMAIN-CONTAINING PROTEIN"/>
    <property type="match status" value="1"/>
</dbReference>
<dbReference type="PROSITE" id="PS51891">
    <property type="entry name" value="CENP_V_GFA"/>
    <property type="match status" value="1"/>
</dbReference>
<gene>
    <name evidence="6" type="ORF">P7228_12440</name>
</gene>
<evidence type="ECO:0000313" key="6">
    <source>
        <dbReference type="EMBL" id="WFL76798.1"/>
    </source>
</evidence>
<reference evidence="6 7" key="1">
    <citation type="submission" date="2023-03" db="EMBL/GenBank/DDBJ databases">
        <title>Altererythrobacter sp. CAU 1644 isolated from sand.</title>
        <authorList>
            <person name="Kim W."/>
        </authorList>
    </citation>
    <scope>NUCLEOTIDE SEQUENCE [LARGE SCALE GENOMIC DNA]</scope>
    <source>
        <strain evidence="6 7">CAU 1644</strain>
    </source>
</reference>
<dbReference type="RefSeq" id="WP_278015557.1">
    <property type="nucleotide sequence ID" value="NZ_CP121106.1"/>
</dbReference>
<dbReference type="InterPro" id="IPR011057">
    <property type="entry name" value="Mss4-like_sf"/>
</dbReference>
<sequence>MTEAIEKTGGCQCGKVRYRATIDPAQAYLCHCRMCQRATGGVSIAFIGLQKADIAWESGPDWYASSPIARRPFCSNCGTPLGFAFNDSEGMDITVGSLDEPYGIEPHWHFASEKIHEAWVDTSNLPRKKITDYEKLNQMWIDATGSVPE</sequence>
<dbReference type="PANTHER" id="PTHR33337:SF40">
    <property type="entry name" value="CENP-V_GFA DOMAIN-CONTAINING PROTEIN-RELATED"/>
    <property type="match status" value="1"/>
</dbReference>
<protein>
    <submittedName>
        <fullName evidence="6">GFA family protein</fullName>
    </submittedName>
</protein>
<dbReference type="Pfam" id="PF04828">
    <property type="entry name" value="GFA"/>
    <property type="match status" value="1"/>
</dbReference>
<dbReference type="Proteomes" id="UP001215827">
    <property type="component" value="Chromosome"/>
</dbReference>
<dbReference type="InterPro" id="IPR006913">
    <property type="entry name" value="CENP-V/GFA"/>
</dbReference>
<accession>A0ABY8FP51</accession>
<keyword evidence="2" id="KW-0479">Metal-binding</keyword>
<evidence type="ECO:0000256" key="2">
    <source>
        <dbReference type="ARBA" id="ARBA00022723"/>
    </source>
</evidence>
<keyword evidence="3" id="KW-0862">Zinc</keyword>
<evidence type="ECO:0000256" key="4">
    <source>
        <dbReference type="ARBA" id="ARBA00023239"/>
    </source>
</evidence>
<evidence type="ECO:0000259" key="5">
    <source>
        <dbReference type="PROSITE" id="PS51891"/>
    </source>
</evidence>
<dbReference type="SUPFAM" id="SSF51316">
    <property type="entry name" value="Mss4-like"/>
    <property type="match status" value="1"/>
</dbReference>
<feature type="domain" description="CENP-V/GFA" evidence="5">
    <location>
        <begin position="7"/>
        <end position="108"/>
    </location>
</feature>